<evidence type="ECO:0000259" key="5">
    <source>
        <dbReference type="PROSITE" id="PS51677"/>
    </source>
</evidence>
<dbReference type="PROSITE" id="PS51677">
    <property type="entry name" value="NODB"/>
    <property type="match status" value="1"/>
</dbReference>
<gene>
    <name evidence="6" type="ORF">WCD58_14705</name>
</gene>
<protein>
    <submittedName>
        <fullName evidence="6">Bifunctional polysaccharide deacetylase/glycosyltransferase family 2 protein</fullName>
    </submittedName>
</protein>
<feature type="transmembrane region" description="Helical" evidence="4">
    <location>
        <begin position="321"/>
        <end position="341"/>
    </location>
</feature>
<organism evidence="6 7">
    <name type="scientific">Actinomycetospora flava</name>
    <dbReference type="NCBI Taxonomy" id="3129232"/>
    <lineage>
        <taxon>Bacteria</taxon>
        <taxon>Bacillati</taxon>
        <taxon>Actinomycetota</taxon>
        <taxon>Actinomycetes</taxon>
        <taxon>Pseudonocardiales</taxon>
        <taxon>Pseudonocardiaceae</taxon>
        <taxon>Actinomycetospora</taxon>
    </lineage>
</organism>
<keyword evidence="2" id="KW-0328">Glycosyltransferase</keyword>
<feature type="transmembrane region" description="Helical" evidence="4">
    <location>
        <begin position="614"/>
        <end position="639"/>
    </location>
</feature>
<dbReference type="Pfam" id="PF00535">
    <property type="entry name" value="Glycos_transf_2"/>
    <property type="match status" value="1"/>
</dbReference>
<dbReference type="SUPFAM" id="SSF88713">
    <property type="entry name" value="Glycoside hydrolase/deacetylase"/>
    <property type="match status" value="1"/>
</dbReference>
<sequence length="746" mass="80315">MTVAAHRAAAPTTNRRRILPRPGVVFVVVGLLLFSCLLVVDGLARSQVGVDAVTQTTEPSATDGVPPAITDGGPVIDARGAIPASARMPAKTVALTFDDGPDPTWTPRVLEVLRRHQVPATFFVVGSNAARHPDLLRDIRAAGSEVGLHTFTHPDLSQASDLRIDRELTETQLVIEGATGESSYLLRPPYSSTADAVTADALRSFEAAGRDGYVTVLSDTDSRDWERPGVDAIVRNAQPANGAGGIVLLHDAGGDRSQTVAALDRLIPELQAQGYRFVTPEVAVGLPADNRPVSTADHLAGAVAIGLVAVAGVVVDVLTWLLLVVGVLVVARLVLMLVVAVRHHRARHRPGFTWGPPVTAPVSVIVPAYNEKENIAATVRSLVVSEHPVEVIVVDDGSTDGTAEIVESLRLPRVRVLRQANGGKPSALNAGIAHARHELIVMIDGDTVFEPSTVGRLVAPFADPSVGAVAGNAKVAGQAQGRIWARLIARWQHIEYVMGFNVDRRVYDVLRCMPTIPGAVGAFRRGVLLEVGGVSDDTLAEDTDLTMAICRTGWRVVYEDSARAWTEAPATLPQLWRQRYRWSYGTMQSIWKHRRAVLESGASGRFGRAGLAHLAVFQVLLPLLAPLVDIFLVYGLLFLDPVTTLVAWSAVQGMQLVAAVIAFRLEREPIGVLWLLPLQQIVYRQLMYAVLIRSVVTAVGGIRLGWQKLRRVGGLEVHLQEPAVFPTPPDAPEPAPRGRLVVLSRR</sequence>
<keyword evidence="4" id="KW-0472">Membrane</keyword>
<evidence type="ECO:0000256" key="4">
    <source>
        <dbReference type="SAM" id="Phobius"/>
    </source>
</evidence>
<proteinExistence type="inferred from homology"/>
<dbReference type="InterPro" id="IPR001173">
    <property type="entry name" value="Glyco_trans_2-like"/>
</dbReference>
<dbReference type="InterPro" id="IPR029044">
    <property type="entry name" value="Nucleotide-diphossugar_trans"/>
</dbReference>
<evidence type="ECO:0000256" key="1">
    <source>
        <dbReference type="ARBA" id="ARBA00006739"/>
    </source>
</evidence>
<evidence type="ECO:0000256" key="2">
    <source>
        <dbReference type="ARBA" id="ARBA00022676"/>
    </source>
</evidence>
<dbReference type="RefSeq" id="WP_337703793.1">
    <property type="nucleotide sequence ID" value="NZ_JBBEGM010000005.1"/>
</dbReference>
<accession>A0ABU8M523</accession>
<keyword evidence="4" id="KW-1133">Transmembrane helix</keyword>
<evidence type="ECO:0000256" key="3">
    <source>
        <dbReference type="ARBA" id="ARBA00022679"/>
    </source>
</evidence>
<keyword evidence="4" id="KW-0812">Transmembrane</keyword>
<dbReference type="EMBL" id="JBBEGM010000005">
    <property type="protein sequence ID" value="MEJ2862419.1"/>
    <property type="molecule type" value="Genomic_DNA"/>
</dbReference>
<keyword evidence="7" id="KW-1185">Reference proteome</keyword>
<evidence type="ECO:0000313" key="7">
    <source>
        <dbReference type="Proteomes" id="UP001369736"/>
    </source>
</evidence>
<dbReference type="Pfam" id="PF01522">
    <property type="entry name" value="Polysacc_deac_1"/>
    <property type="match status" value="1"/>
</dbReference>
<comment type="similarity">
    <text evidence="1">Belongs to the glycosyltransferase 2 family.</text>
</comment>
<feature type="domain" description="NodB homology" evidence="5">
    <location>
        <begin position="91"/>
        <end position="278"/>
    </location>
</feature>
<dbReference type="SUPFAM" id="SSF53448">
    <property type="entry name" value="Nucleotide-diphospho-sugar transferases"/>
    <property type="match status" value="1"/>
</dbReference>
<dbReference type="InterPro" id="IPR002509">
    <property type="entry name" value="NODB_dom"/>
</dbReference>
<dbReference type="PANTHER" id="PTHR43630:SF1">
    <property type="entry name" value="POLY-BETA-1,6-N-ACETYL-D-GLUCOSAMINE SYNTHASE"/>
    <property type="match status" value="1"/>
</dbReference>
<dbReference type="PANTHER" id="PTHR43630">
    <property type="entry name" value="POLY-BETA-1,6-N-ACETYL-D-GLUCOSAMINE SYNTHASE"/>
    <property type="match status" value="1"/>
</dbReference>
<reference evidence="6 7" key="1">
    <citation type="submission" date="2024-03" db="EMBL/GenBank/DDBJ databases">
        <title>Actinomycetospora sp. OC33-EN07, a novel actinomycete isolated from wild orchid (Aerides multiflora).</title>
        <authorList>
            <person name="Suriyachadkun C."/>
        </authorList>
    </citation>
    <scope>NUCLEOTIDE SEQUENCE [LARGE SCALE GENOMIC DNA]</scope>
    <source>
        <strain evidence="6 7">OC33-EN07</strain>
    </source>
</reference>
<dbReference type="Proteomes" id="UP001369736">
    <property type="component" value="Unassembled WGS sequence"/>
</dbReference>
<feature type="transmembrane region" description="Helical" evidence="4">
    <location>
        <begin position="23"/>
        <end position="40"/>
    </location>
</feature>
<dbReference type="InterPro" id="IPR011330">
    <property type="entry name" value="Glyco_hydro/deAcase_b/a-brl"/>
</dbReference>
<feature type="transmembrane region" description="Helical" evidence="4">
    <location>
        <begin position="645"/>
        <end position="665"/>
    </location>
</feature>
<dbReference type="Gene3D" id="3.20.20.370">
    <property type="entry name" value="Glycoside hydrolase/deacetylase"/>
    <property type="match status" value="1"/>
</dbReference>
<keyword evidence="3" id="KW-0808">Transferase</keyword>
<comment type="caution">
    <text evidence="6">The sequence shown here is derived from an EMBL/GenBank/DDBJ whole genome shotgun (WGS) entry which is preliminary data.</text>
</comment>
<name>A0ABU8M523_9PSEU</name>
<evidence type="ECO:0000313" key="6">
    <source>
        <dbReference type="EMBL" id="MEJ2862419.1"/>
    </source>
</evidence>
<dbReference type="CDD" id="cd06423">
    <property type="entry name" value="CESA_like"/>
    <property type="match status" value="1"/>
</dbReference>
<dbReference type="Gene3D" id="3.90.550.10">
    <property type="entry name" value="Spore Coat Polysaccharide Biosynthesis Protein SpsA, Chain A"/>
    <property type="match status" value="1"/>
</dbReference>